<dbReference type="InterPro" id="IPR051413">
    <property type="entry name" value="K/Na_HCN_channel"/>
</dbReference>
<sequence>MIGMFADVLTMLPFFAFLLDLGEAQKIFYMLYLIRIYKITDFIQNLNFYSNQYDQLFVIMTTIQIHFATFITQTIIYMFAEQQQDYTNYIQNIFVVLFFNPNIIKRYYFIIYLIRILLLIFYFVKIRQIINYQSLPLDHYINYAPKTLKSIINYQQENRKTKFDIKSLPIYLQQKMKREKYLKILQSIPIFKKSFSNQTLLNLCEIIVEDILKPNKVVKQKECLHFLLEGQIGIVQKCQQSQKEFKLAKIQNPFQIFNNIAFFKNQLQGIEFKSIGYTKIATLDQNQFQNLIRQCPQEFQKYRMLIDTLLIENKSYLINIQCFSCFKEHDITECPVVNYKPNKNQVIQNLIQNKEQTRVIDFRRQANGKKRKLIAIVKNDKKEDSESLDSEEYDKVESFQKVLASSNSLQSQNNNNNNFINQLELSSVPYVNYSHSGQTLQSKRTDSEQFICSQGISSSMSSRKIFFNEIKEVGQSKFQRYEQQSEEQQISQLNQNALQRVQDSVLQTKKRFNQNTMKKNNQQQFQRYQTDIQAELKKRDSRKNQTMVNSGIEQNNNFNRRISIENNFLELFEKLNSFDDYFPHYNVDQQINNYYKMQSIKKDNNQ</sequence>
<evidence type="ECO:0000256" key="2">
    <source>
        <dbReference type="SAM" id="SignalP"/>
    </source>
</evidence>
<dbReference type="AlphaFoldDB" id="A0A8S1Q4I5"/>
<name>A0A8S1Q4I5_9CILI</name>
<dbReference type="GO" id="GO:0098855">
    <property type="term" value="C:HCN channel complex"/>
    <property type="evidence" value="ECO:0007669"/>
    <property type="project" value="TreeGrafter"/>
</dbReference>
<evidence type="ECO:0000313" key="5">
    <source>
        <dbReference type="Proteomes" id="UP000692954"/>
    </source>
</evidence>
<dbReference type="PANTHER" id="PTHR45689">
    <property type="entry name" value="I[[H]] CHANNEL, ISOFORM E"/>
    <property type="match status" value="1"/>
</dbReference>
<reference evidence="4" key="1">
    <citation type="submission" date="2021-01" db="EMBL/GenBank/DDBJ databases">
        <authorList>
            <consortium name="Genoscope - CEA"/>
            <person name="William W."/>
        </authorList>
    </citation>
    <scope>NUCLEOTIDE SEQUENCE</scope>
</reference>
<feature type="domain" description="Cyclic nucleotide-binding" evidence="3">
    <location>
        <begin position="224"/>
        <end position="292"/>
    </location>
</feature>
<dbReference type="PANTHER" id="PTHR45689:SF5">
    <property type="entry name" value="I[[H]] CHANNEL, ISOFORM E"/>
    <property type="match status" value="1"/>
</dbReference>
<keyword evidence="1" id="KW-0812">Transmembrane</keyword>
<proteinExistence type="predicted"/>
<feature type="signal peptide" evidence="2">
    <location>
        <begin position="1"/>
        <end position="24"/>
    </location>
</feature>
<accession>A0A8S1Q4I5</accession>
<dbReference type="InterPro" id="IPR000595">
    <property type="entry name" value="cNMP-bd_dom"/>
</dbReference>
<keyword evidence="2" id="KW-0732">Signal</keyword>
<comment type="caution">
    <text evidence="4">The sequence shown here is derived from an EMBL/GenBank/DDBJ whole genome shotgun (WGS) entry which is preliminary data.</text>
</comment>
<keyword evidence="1" id="KW-0472">Membrane</keyword>
<dbReference type="GO" id="GO:0003254">
    <property type="term" value="P:regulation of membrane depolarization"/>
    <property type="evidence" value="ECO:0007669"/>
    <property type="project" value="TreeGrafter"/>
</dbReference>
<keyword evidence="5" id="KW-1185">Reference proteome</keyword>
<evidence type="ECO:0000259" key="3">
    <source>
        <dbReference type="PROSITE" id="PS50042"/>
    </source>
</evidence>
<organism evidence="4 5">
    <name type="scientific">Paramecium sonneborni</name>
    <dbReference type="NCBI Taxonomy" id="65129"/>
    <lineage>
        <taxon>Eukaryota</taxon>
        <taxon>Sar</taxon>
        <taxon>Alveolata</taxon>
        <taxon>Ciliophora</taxon>
        <taxon>Intramacronucleata</taxon>
        <taxon>Oligohymenophorea</taxon>
        <taxon>Peniculida</taxon>
        <taxon>Parameciidae</taxon>
        <taxon>Paramecium</taxon>
    </lineage>
</organism>
<dbReference type="OrthoDB" id="421226at2759"/>
<evidence type="ECO:0000313" key="4">
    <source>
        <dbReference type="EMBL" id="CAD8109711.1"/>
    </source>
</evidence>
<feature type="transmembrane region" description="Helical" evidence="1">
    <location>
        <begin position="56"/>
        <end position="80"/>
    </location>
</feature>
<dbReference type="GO" id="GO:0005249">
    <property type="term" value="F:voltage-gated potassium channel activity"/>
    <property type="evidence" value="ECO:0007669"/>
    <property type="project" value="TreeGrafter"/>
</dbReference>
<feature type="chain" id="PRO_5035816813" description="Cyclic nucleotide-binding domain-containing protein" evidence="2">
    <location>
        <begin position="25"/>
        <end position="606"/>
    </location>
</feature>
<dbReference type="EMBL" id="CAJJDN010000094">
    <property type="protein sequence ID" value="CAD8109711.1"/>
    <property type="molecule type" value="Genomic_DNA"/>
</dbReference>
<feature type="transmembrane region" description="Helical" evidence="1">
    <location>
        <begin position="107"/>
        <end position="124"/>
    </location>
</feature>
<protein>
    <recommendedName>
        <fullName evidence="3">Cyclic nucleotide-binding domain-containing protein</fullName>
    </recommendedName>
</protein>
<dbReference type="PROSITE" id="PS50042">
    <property type="entry name" value="CNMP_BINDING_3"/>
    <property type="match status" value="1"/>
</dbReference>
<dbReference type="GO" id="GO:0035725">
    <property type="term" value="P:sodium ion transmembrane transport"/>
    <property type="evidence" value="ECO:0007669"/>
    <property type="project" value="TreeGrafter"/>
</dbReference>
<gene>
    <name evidence="4" type="ORF">PSON_ATCC_30995.1.T0940082</name>
</gene>
<dbReference type="Proteomes" id="UP000692954">
    <property type="component" value="Unassembled WGS sequence"/>
</dbReference>
<keyword evidence="1" id="KW-1133">Transmembrane helix</keyword>
<evidence type="ECO:0000256" key="1">
    <source>
        <dbReference type="SAM" id="Phobius"/>
    </source>
</evidence>